<proteinExistence type="predicted"/>
<reference evidence="2" key="1">
    <citation type="submission" date="2016-11" db="UniProtKB">
        <authorList>
            <consortium name="WormBaseParasite"/>
        </authorList>
    </citation>
    <scope>IDENTIFICATION</scope>
    <source>
        <strain evidence="2">KR3021</strain>
    </source>
</reference>
<evidence type="ECO:0000313" key="1">
    <source>
        <dbReference type="Proteomes" id="UP000095286"/>
    </source>
</evidence>
<protein>
    <submittedName>
        <fullName evidence="2">RGS domain-containing protein</fullName>
    </submittedName>
</protein>
<dbReference type="Proteomes" id="UP000095286">
    <property type="component" value="Unplaced"/>
</dbReference>
<name>A0AC35TJS5_9BILA</name>
<accession>A0AC35TJS5</accession>
<sequence length="843" mass="95513">MFNYPSTIEKTRDLSSDFSQSHRSIDDIEVFGKSRCNLEDDSFSTSSSEMLDSEVSSLPTNIMDSCSAFSTSDSELYKNDSSVDFGYNKVNKSHRKSPRQHALYNRRKIKRSHSSSDFGSENASSSFGMDDNRLNVLLKRGYRSPPRVRRTRNSLLSVIDETSPNRNENKYGPNIFTASQKFKNKNWNPLQTSTTTNLHTIKTFPKIAMGTKGIPHSHQSSGRRFIDIQTSPAKRFVGRKCGTKVKAFQPEEFGVPSSYAKIKNMDGILVLSMTTLANKINVYVHQAIYFGKPCQVQLSSFVNIELETSDKNTGNSKIKRTASVAYDNNPKFEKRLSLKLPSGEKFPFKGYYLRVTANQETDGSKQHMIGTMRFRLSKLLEDLSGPRRDDIEYTLKNNESFFLIKHSEDRNRHFAVNKVRMQKFYGGIGDSACSSSIGTSSVRSRSPIKMSESECRFSQHQYNMPNYHSAPTNTISTFRPDNGSIVKPVVVVSNNKLFGKKSMDELASSEYGRKVKPLMLHPISSLGLGKREELLITENDYRSHHRYTMPSIDPSNDSIIEGSHDMSALGVQPMEHLELKYLYNEHGPSNAFSTSPYLSPPPNPVLTLDEPEEVQPSSSSSSSSSLDQNQQHGAVRRVASFTFSPRDKKNPHPSLMSKASGSNHTDSRKRFGLVSKGLSYIKHKMDALSSTNLFPSKDEIRSWEESFDTLLHHKYGSELFRIFLKGEFSDENFDFWNECEEFKKLKEGKKSTSKANCIFEMFVKEGAPREVNLDADTRNATKNSLEIGGKMDIFNLAQNRIEQLMAKDSYRRFLQSRNYLDLLQEAENTPEFSSIKRNSTGDM</sequence>
<organism evidence="1 2">
    <name type="scientific">Rhabditophanes sp. KR3021</name>
    <dbReference type="NCBI Taxonomy" id="114890"/>
    <lineage>
        <taxon>Eukaryota</taxon>
        <taxon>Metazoa</taxon>
        <taxon>Ecdysozoa</taxon>
        <taxon>Nematoda</taxon>
        <taxon>Chromadorea</taxon>
        <taxon>Rhabditida</taxon>
        <taxon>Tylenchina</taxon>
        <taxon>Panagrolaimomorpha</taxon>
        <taxon>Strongyloidoidea</taxon>
        <taxon>Alloionematidae</taxon>
        <taxon>Rhabditophanes</taxon>
    </lineage>
</organism>
<dbReference type="WBParaSite" id="RSKR_0000144500.1">
    <property type="protein sequence ID" value="RSKR_0000144500.1"/>
    <property type="gene ID" value="RSKR_0000144500"/>
</dbReference>
<evidence type="ECO:0000313" key="2">
    <source>
        <dbReference type="WBParaSite" id="RSKR_0000144500.1"/>
    </source>
</evidence>